<name>A0A328P4B5_9GAMM</name>
<comment type="caution">
    <text evidence="1">The sequence shown here is derived from an EMBL/GenBank/DDBJ whole genome shotgun (WGS) entry which is preliminary data.</text>
</comment>
<dbReference type="Pfam" id="PF13650">
    <property type="entry name" value="Asp_protease_2"/>
    <property type="match status" value="1"/>
</dbReference>
<proteinExistence type="predicted"/>
<dbReference type="InterPro" id="IPR034122">
    <property type="entry name" value="Retropepsin-like_bacterial"/>
</dbReference>
<dbReference type="InterPro" id="IPR021109">
    <property type="entry name" value="Peptidase_aspartic_dom_sf"/>
</dbReference>
<dbReference type="CDD" id="cd05483">
    <property type="entry name" value="retropepsin_like_bacteria"/>
    <property type="match status" value="1"/>
</dbReference>
<accession>A0A328P4B5</accession>
<gene>
    <name evidence="1" type="ORF">CA260_12175</name>
</gene>
<evidence type="ECO:0000313" key="1">
    <source>
        <dbReference type="EMBL" id="RAO76151.1"/>
    </source>
</evidence>
<organism evidence="1 2">
    <name type="scientific">Dyella jiangningensis</name>
    <dbReference type="NCBI Taxonomy" id="1379159"/>
    <lineage>
        <taxon>Bacteria</taxon>
        <taxon>Pseudomonadati</taxon>
        <taxon>Pseudomonadota</taxon>
        <taxon>Gammaproteobacteria</taxon>
        <taxon>Lysobacterales</taxon>
        <taxon>Rhodanobacteraceae</taxon>
        <taxon>Dyella</taxon>
    </lineage>
</organism>
<dbReference type="AlphaFoldDB" id="A0A328P4B5"/>
<keyword evidence="2" id="KW-1185">Reference proteome</keyword>
<protein>
    <recommendedName>
        <fullName evidence="3">Peptidase A2 domain-containing protein</fullName>
    </recommendedName>
</protein>
<dbReference type="Proteomes" id="UP000248926">
    <property type="component" value="Unassembled WGS sequence"/>
</dbReference>
<dbReference type="Gene3D" id="2.40.70.10">
    <property type="entry name" value="Acid Proteases"/>
    <property type="match status" value="1"/>
</dbReference>
<evidence type="ECO:0008006" key="3">
    <source>
        <dbReference type="Google" id="ProtNLM"/>
    </source>
</evidence>
<dbReference type="SUPFAM" id="SSF50630">
    <property type="entry name" value="Acid proteases"/>
    <property type="match status" value="1"/>
</dbReference>
<reference evidence="1 2" key="1">
    <citation type="journal article" date="2018" name="Genet. Mol. Biol.">
        <title>The genome sequence of Dyella jiangningensis FCAV SCS01 from a lignocellulose-decomposing microbial consortium metagenome reveals potential for biotechnological applications.</title>
        <authorList>
            <person name="Desiderato J.G."/>
            <person name="Alvarenga D.O."/>
            <person name="Constancio M.T.L."/>
            <person name="Alves L.M.C."/>
            <person name="Varani A.M."/>
        </authorList>
    </citation>
    <scope>NUCLEOTIDE SEQUENCE [LARGE SCALE GENOMIC DNA]</scope>
    <source>
        <strain evidence="1 2">FCAV SCS01</strain>
    </source>
</reference>
<evidence type="ECO:0000313" key="2">
    <source>
        <dbReference type="Proteomes" id="UP000248926"/>
    </source>
</evidence>
<dbReference type="EMBL" id="NFZS01000003">
    <property type="protein sequence ID" value="RAO76151.1"/>
    <property type="molecule type" value="Genomic_DNA"/>
</dbReference>
<sequence>MLEIYQHNPDPVAHVVAATALERVQFNLDKAIEDARLCEKELIKQRPGIAMYCARLANGALRLAQGDKAAEAEELDIVRRFTGHAPAKVLDSMTAYVNGRRDIPSFRLTKPDGNFSMPLLKASYDQRGAVKLEAANGESARMTLDTGAGAMIMDQDTAERLGVRAVGIDGRARGLFSKNIPTEHGFLEKARIGDITLENVPVDIVPASRHLIGMDVLRWLGAFRLTERELFVYGKDGQRPACNDPLLVSANAWGSSVRVVTNLSINGTPRITLLDSGSAFYLNGNQAAMDEVKAIYNRRMRIRDLGATHAARVSQATAEVIVSSQPIQMTFGVFRDADLPWNYILGSGSLGDMDFFFDFDQRHACVLVHDNLH</sequence>